<dbReference type="InterPro" id="IPR036412">
    <property type="entry name" value="HAD-like_sf"/>
</dbReference>
<evidence type="ECO:0000259" key="8">
    <source>
        <dbReference type="Pfam" id="PF00122"/>
    </source>
</evidence>
<dbReference type="InterPro" id="IPR023214">
    <property type="entry name" value="HAD_sf"/>
</dbReference>
<dbReference type="InterPro" id="IPR006068">
    <property type="entry name" value="ATPase_P-typ_cation-transptr_C"/>
</dbReference>
<dbReference type="InterPro" id="IPR059000">
    <property type="entry name" value="ATPase_P-type_domA"/>
</dbReference>
<evidence type="ECO:0000256" key="1">
    <source>
        <dbReference type="ARBA" id="ARBA00004651"/>
    </source>
</evidence>
<dbReference type="NCBIfam" id="TIGR01494">
    <property type="entry name" value="ATPase_P-type"/>
    <property type="match status" value="2"/>
</dbReference>
<evidence type="ECO:0000259" key="9">
    <source>
        <dbReference type="Pfam" id="PF00689"/>
    </source>
</evidence>
<gene>
    <name evidence="10" type="primary">ctpI</name>
    <name evidence="10" type="ORF">AELLOGFF_05036</name>
</gene>
<dbReference type="InterPro" id="IPR023298">
    <property type="entry name" value="ATPase_P-typ_TM_dom_sf"/>
</dbReference>
<evidence type="ECO:0000256" key="5">
    <source>
        <dbReference type="ARBA" id="ARBA00022989"/>
    </source>
</evidence>
<dbReference type="PRINTS" id="PR00119">
    <property type="entry name" value="CATATPASE"/>
</dbReference>
<dbReference type="InterPro" id="IPR008250">
    <property type="entry name" value="ATPase_P-typ_transduc_dom_A_sf"/>
</dbReference>
<keyword evidence="5" id="KW-1133">Transmembrane helix</keyword>
<keyword evidence="4" id="KW-1278">Translocase</keyword>
<dbReference type="InterPro" id="IPR023299">
    <property type="entry name" value="ATPase_P-typ_cyto_dom_N"/>
</dbReference>
<comment type="subcellular location">
    <subcellularLocation>
        <location evidence="1">Cell membrane</location>
        <topology evidence="1">Multi-pass membrane protein</topology>
    </subcellularLocation>
</comment>
<evidence type="ECO:0000313" key="10">
    <source>
        <dbReference type="EMBL" id="CAA0127008.1"/>
    </source>
</evidence>
<evidence type="ECO:0000256" key="3">
    <source>
        <dbReference type="ARBA" id="ARBA00022692"/>
    </source>
</evidence>
<reference evidence="10 11" key="1">
    <citation type="submission" date="2019-11" db="EMBL/GenBank/DDBJ databases">
        <authorList>
            <person name="Holert J."/>
        </authorList>
    </citation>
    <scope>NUCLEOTIDE SEQUENCE [LARGE SCALE GENOMIC DNA]</scope>
    <source>
        <strain evidence="10">BC8_1</strain>
    </source>
</reference>
<dbReference type="Pfam" id="PF00702">
    <property type="entry name" value="Hydrolase"/>
    <property type="match status" value="1"/>
</dbReference>
<dbReference type="Pfam" id="PF00122">
    <property type="entry name" value="E1-E2_ATPase"/>
    <property type="match status" value="1"/>
</dbReference>
<proteinExistence type="predicted"/>
<keyword evidence="2" id="KW-1003">Cell membrane</keyword>
<dbReference type="OrthoDB" id="9814270at2"/>
<dbReference type="Proteomes" id="UP000430146">
    <property type="component" value="Unassembled WGS sequence"/>
</dbReference>
<dbReference type="EC" id="3.6.3.-" evidence="10"/>
<accession>A0A5S9R3A1</accession>
<organism evidence="10 11">
    <name type="scientific">Mycolicibacterium vanbaalenii</name>
    <name type="common">Mycobacterium vanbaalenii</name>
    <dbReference type="NCBI Taxonomy" id="110539"/>
    <lineage>
        <taxon>Bacteria</taxon>
        <taxon>Bacillati</taxon>
        <taxon>Actinomycetota</taxon>
        <taxon>Actinomycetes</taxon>
        <taxon>Mycobacteriales</taxon>
        <taxon>Mycobacteriaceae</taxon>
        <taxon>Mycolicibacterium</taxon>
    </lineage>
</organism>
<comment type="catalytic activity">
    <reaction evidence="7">
        <text>ATP + H2O = ADP + phosphate + H(+)</text>
        <dbReference type="Rhea" id="RHEA:13065"/>
        <dbReference type="ChEBI" id="CHEBI:15377"/>
        <dbReference type="ChEBI" id="CHEBI:15378"/>
        <dbReference type="ChEBI" id="CHEBI:30616"/>
        <dbReference type="ChEBI" id="CHEBI:43474"/>
        <dbReference type="ChEBI" id="CHEBI:456216"/>
    </reaction>
</comment>
<dbReference type="InterPro" id="IPR044492">
    <property type="entry name" value="P_typ_ATPase_HD_dom"/>
</dbReference>
<keyword evidence="3" id="KW-0812">Transmembrane</keyword>
<protein>
    <submittedName>
        <fullName evidence="10">Putative cation-transporting ATPase I</fullName>
        <ecNumber evidence="10">3.6.3.-</ecNumber>
    </submittedName>
</protein>
<dbReference type="InterPro" id="IPR001757">
    <property type="entry name" value="P_typ_ATPase"/>
</dbReference>
<keyword evidence="6" id="KW-0472">Membrane</keyword>
<feature type="domain" description="Cation-transporting P-type ATPase C-terminal" evidence="9">
    <location>
        <begin position="1295"/>
        <end position="1444"/>
    </location>
</feature>
<dbReference type="Gene3D" id="2.70.150.10">
    <property type="entry name" value="Calcium-transporting ATPase, cytoplasmic transduction domain A"/>
    <property type="match status" value="1"/>
</dbReference>
<dbReference type="GO" id="GO:0016887">
    <property type="term" value="F:ATP hydrolysis activity"/>
    <property type="evidence" value="ECO:0007669"/>
    <property type="project" value="InterPro"/>
</dbReference>
<dbReference type="Gene3D" id="3.40.1110.10">
    <property type="entry name" value="Calcium-transporting ATPase, cytoplasmic domain N"/>
    <property type="match status" value="1"/>
</dbReference>
<dbReference type="SUPFAM" id="SSF81653">
    <property type="entry name" value="Calcium ATPase, transduction domain A"/>
    <property type="match status" value="1"/>
</dbReference>
<dbReference type="EMBL" id="CACSIP010000028">
    <property type="protein sequence ID" value="CAA0127008.1"/>
    <property type="molecule type" value="Genomic_DNA"/>
</dbReference>
<dbReference type="Gene3D" id="3.40.50.1000">
    <property type="entry name" value="HAD superfamily/HAD-like"/>
    <property type="match status" value="1"/>
</dbReference>
<keyword evidence="10" id="KW-0378">Hydrolase</keyword>
<dbReference type="SFLD" id="SFLDS00003">
    <property type="entry name" value="Haloacid_Dehalogenase"/>
    <property type="match status" value="1"/>
</dbReference>
<evidence type="ECO:0000313" key="11">
    <source>
        <dbReference type="Proteomes" id="UP000430146"/>
    </source>
</evidence>
<evidence type="ECO:0000256" key="7">
    <source>
        <dbReference type="ARBA" id="ARBA00049360"/>
    </source>
</evidence>
<dbReference type="SFLD" id="SFLDF00027">
    <property type="entry name" value="p-type_atpase"/>
    <property type="match status" value="1"/>
</dbReference>
<dbReference type="SFLD" id="SFLDG00002">
    <property type="entry name" value="C1.7:_P-type_atpase_like"/>
    <property type="match status" value="1"/>
</dbReference>
<dbReference type="PRINTS" id="PR00120">
    <property type="entry name" value="HATPASE"/>
</dbReference>
<keyword evidence="11" id="KW-1185">Reference proteome</keyword>
<feature type="domain" description="P-type ATPase A" evidence="8">
    <location>
        <begin position="743"/>
        <end position="851"/>
    </location>
</feature>
<dbReference type="GO" id="GO:0005524">
    <property type="term" value="F:ATP binding"/>
    <property type="evidence" value="ECO:0007669"/>
    <property type="project" value="InterPro"/>
</dbReference>
<name>A0A5S9R3A1_MYCVN</name>
<evidence type="ECO:0000256" key="2">
    <source>
        <dbReference type="ARBA" id="ARBA00022475"/>
    </source>
</evidence>
<evidence type="ECO:0000256" key="6">
    <source>
        <dbReference type="ARBA" id="ARBA00023136"/>
    </source>
</evidence>
<evidence type="ECO:0000256" key="4">
    <source>
        <dbReference type="ARBA" id="ARBA00022967"/>
    </source>
</evidence>
<dbReference type="SUPFAM" id="SSF56784">
    <property type="entry name" value="HAD-like"/>
    <property type="match status" value="1"/>
</dbReference>
<dbReference type="Pfam" id="PF00689">
    <property type="entry name" value="Cation_ATPase_C"/>
    <property type="match status" value="1"/>
</dbReference>
<sequence length="1503" mass="153980">MSSLLGRLAGTATNIAVAPVTLTVGVAASGLRFGTKVTTTVARGLAGAVPPDARAAVSSATRELVGGTPVRRRWRHEDRCWIEVRGLTTETGPDLDAALLLDSVRAVPGVRWAVLNRPTSRLVVSVDAAGPSLDELCRLVADVEAQTGDDNNDNDSVSEPTDLPGDGVVLGGLLIATAANGVGFLTAAAGRTLFWPALPTGLVAAVTAVDYQPRLRAVVENRLGGAAADTAIALTAASVYTLTQAPASLAVDFLRNLSQLGELVASAQAWQRHEAVLGEDADSSGAGDDVLRPCPIPPGPIERHAQRSGVAQGLAASSVGLLTGSLNAAATAAVVTAPKAARNTREAFASTLGRGLAKQHDVLTLRPDALRRLDRTDAVVVDPRVLLTDRLRVSGLRAVPEHDRTAIWQWAQEQVHSGVLGAGWHDVPRIAGGARNGQVSQVHVGRTPDALAANVVAAIRRADIEAVSVTCEELGDLRSSFDELRPVAGSIDAALLATVQALQADGRTVAVLSGAAGQALAAADVAVGVACPGCPPPRQADLLVSELASAWRILHALPAARHASRRGVELATSATLLGSILMIPGVRGRGPGPVTAGAAAGLATGMWLARGVFTDPVPTPAPAPIQEWHAMSVDQVREALPEPRIEVRPPRSRLAASASASSTLVGNVTGPAIRLVAELGSAVRQELSDPLTPVLAVGSAASALLGSPVDAILVGSVLTGNAVLAASQQVRAERLLRRLLAVQDPPARLLLDDDYESVNAARLLPGQLIEVRSGEVIPADCRIVEATDLEVDEAALTGESLPVPKQAEATPGAAVAERSCMLFATTTVVAGTAVAVVTTVGSQTQVRRAAEVAPAQGSAVGLQSQLRELTNRALPFSLAGGALVSGLGLLRLAPLRQAVSSGVAVAVAAVPEGLPLVATLAQQASARRLSRAGALVRSPKSVEALGRIDVVCFDKTGTLSENRLRVSRVHRAADFSDEQVLAFAAAATAPKNGTRHEHATDAAVIAAAPAGLTEHNGDTVHLPFRSGRPFSASLVGSELVLKGAPEVLLAASVDHDGSLAEAIHEMAESGLRVIAVARRTVTAAQLEAARERDEAFAELCGADLQVAGLLGISDTPRQEAAGLLKALHDQGIGVRLATGDHPVTAAAIAAELGLPVTLDEVISGSEWEALSRRGQEAAVRDKVVFARMTPEHKVQVVQTLERIGMVCAMVGDGANDAAAIRSATVGIGVAGHGTDPARTAADVMLLDGRIGSLLDAIDEGRQLWRRVQAAVAVLLGGNAGEVAFAIVGSALTGRSPLNTRQLLLVNMMTDALPAAALAVSPAVGTDDGAGRGPDQAALWRTVAIRGTTTAAAATSAWLMAGFTLQPRRASTVALVALVSTQLGQTLIDSHSPLVVTTATGSLVALGALISTPGVSQLLGCTPLGPIGWTQALGTAGVATAAAAIAPRVLSRVQSSMSSTPSRHNTAYISRSGIAMKWDTTEIGSEEAPAPVLDTPSTVQMTGV</sequence>
<dbReference type="GO" id="GO:0005886">
    <property type="term" value="C:plasma membrane"/>
    <property type="evidence" value="ECO:0007669"/>
    <property type="project" value="UniProtKB-SubCell"/>
</dbReference>
<dbReference type="PANTHER" id="PTHR42861">
    <property type="entry name" value="CALCIUM-TRANSPORTING ATPASE"/>
    <property type="match status" value="1"/>
</dbReference>
<dbReference type="Gene3D" id="1.20.1110.10">
    <property type="entry name" value="Calcium-transporting ATPase, transmembrane domain"/>
    <property type="match status" value="1"/>
</dbReference>
<dbReference type="SUPFAM" id="SSF81665">
    <property type="entry name" value="Calcium ATPase, transmembrane domain M"/>
    <property type="match status" value="1"/>
</dbReference>